<accession>A0ABQ9GQS7</accession>
<comment type="caution">
    <text evidence="1">The sequence shown here is derived from an EMBL/GenBank/DDBJ whole genome shotgun (WGS) entry which is preliminary data.</text>
</comment>
<organism evidence="1 2">
    <name type="scientific">Dryococelus australis</name>
    <dbReference type="NCBI Taxonomy" id="614101"/>
    <lineage>
        <taxon>Eukaryota</taxon>
        <taxon>Metazoa</taxon>
        <taxon>Ecdysozoa</taxon>
        <taxon>Arthropoda</taxon>
        <taxon>Hexapoda</taxon>
        <taxon>Insecta</taxon>
        <taxon>Pterygota</taxon>
        <taxon>Neoptera</taxon>
        <taxon>Polyneoptera</taxon>
        <taxon>Phasmatodea</taxon>
        <taxon>Verophasmatodea</taxon>
        <taxon>Anareolatae</taxon>
        <taxon>Phasmatidae</taxon>
        <taxon>Eurycanthinae</taxon>
        <taxon>Dryococelus</taxon>
    </lineage>
</organism>
<dbReference type="Proteomes" id="UP001159363">
    <property type="component" value="Chromosome 9"/>
</dbReference>
<evidence type="ECO:0000313" key="2">
    <source>
        <dbReference type="Proteomes" id="UP001159363"/>
    </source>
</evidence>
<name>A0ABQ9GQS7_9NEOP</name>
<protein>
    <submittedName>
        <fullName evidence="1">Uncharacterized protein</fullName>
    </submittedName>
</protein>
<evidence type="ECO:0000313" key="1">
    <source>
        <dbReference type="EMBL" id="KAJ8874384.1"/>
    </source>
</evidence>
<reference evidence="1 2" key="1">
    <citation type="submission" date="2023-02" db="EMBL/GenBank/DDBJ databases">
        <title>LHISI_Scaffold_Assembly.</title>
        <authorList>
            <person name="Stuart O.P."/>
            <person name="Cleave R."/>
            <person name="Magrath M.J.L."/>
            <person name="Mikheyev A.S."/>
        </authorList>
    </citation>
    <scope>NUCLEOTIDE SEQUENCE [LARGE SCALE GENOMIC DNA]</scope>
    <source>
        <strain evidence="1">Daus_M_001</strain>
        <tissue evidence="1">Leg muscle</tissue>
    </source>
</reference>
<proteinExistence type="predicted"/>
<dbReference type="EMBL" id="JARBHB010000010">
    <property type="protein sequence ID" value="KAJ8874384.1"/>
    <property type="molecule type" value="Genomic_DNA"/>
</dbReference>
<gene>
    <name evidence="1" type="ORF">PR048_025233</name>
</gene>
<keyword evidence="2" id="KW-1185">Reference proteome</keyword>
<sequence length="751" mass="83263">MERKQKFGSTLQESVQQNFARVFALQQGLCSYRIARSCAAKGEVWRDFLIAPRVSNHLDACSLVGNHPVTSGDRLVPSLVRTSLPRERDSSNEHGHRVRGDWCSVCHQLQLLSSPAKVLLSGYLLRIIPRQVWMKTPRRGRSRIFECGNPAGRCHLSEGFLGDLSFPPPLYDDSQELDDAKSHPNLFTSIYLKLVCKCFKPQAMQTSLYIVTAAIKTQRGEAPAFTVDIALAMSPLTIKTSVIGLKRPVHIPHVTEWSAIGNVGVIELCFIEEERRTVTAMAARMTSPLTQRGVCSERIVALPRGLITWSHQVALTNTIGDMWDAVLVAHAITGRDKTSAIHRKRKTKAYKFIQINASLRLEVVEMLESPNSRLEYLYSHQWRKIRPSFVTNIRADINTSINRERTNMGYTVARVMASATIPARSCDLPSPPALVIRSAKFEELLLSFKGLRGSILGFAPGQLHRSFRALGAPRGYYLKRVDEETKKDASILIINPWPAGIPARAPGLVDACTRTKYGCRYRVISALTTSERTGPFSAAAGAVRRTTITPEDNAPLLHTQFMAGALAIMTTPTRNDRYLLLQSKHFALAHTLRTTVGNIYVGFKSAHLIVDCLKRKIRLGVVVERKPAPRFLASWSIIGPLAGRVSNLRIGAPAGSSPSHIGATTNELRAACFSEYCFHVKNLIKILLASIGIYREQIYVRRDSLLTSSNSYKPTCIRKGRTQTVAADVSTSIREEAFKSENAGLGSTCYS</sequence>